<dbReference type="EMBL" id="AGXP01000007">
    <property type="protein sequence ID" value="EIZ01448.1"/>
    <property type="molecule type" value="Genomic_DNA"/>
</dbReference>
<evidence type="ECO:0000313" key="2">
    <source>
        <dbReference type="Proteomes" id="UP000003917"/>
    </source>
</evidence>
<name>I9BNJ3_BACFG</name>
<comment type="caution">
    <text evidence="1">The sequence shown here is derived from an EMBL/GenBank/DDBJ whole genome shotgun (WGS) entry which is preliminary data.</text>
</comment>
<dbReference type="AlphaFoldDB" id="I9BNJ3"/>
<organism evidence="1 2">
    <name type="scientific">Bacteroides fragilis CL05T12C13</name>
    <dbReference type="NCBI Taxonomy" id="997881"/>
    <lineage>
        <taxon>Bacteria</taxon>
        <taxon>Pseudomonadati</taxon>
        <taxon>Bacteroidota</taxon>
        <taxon>Bacteroidia</taxon>
        <taxon>Bacteroidales</taxon>
        <taxon>Bacteroidaceae</taxon>
        <taxon>Bacteroides</taxon>
    </lineage>
</organism>
<evidence type="ECO:0000313" key="1">
    <source>
        <dbReference type="EMBL" id="EIZ01448.1"/>
    </source>
</evidence>
<reference evidence="1 2" key="1">
    <citation type="submission" date="2012-02" db="EMBL/GenBank/DDBJ databases">
        <title>The Genome Sequence of Bacteroides fragilis CL05T12C13.</title>
        <authorList>
            <consortium name="The Broad Institute Genome Sequencing Platform"/>
            <person name="Earl A."/>
            <person name="Ward D."/>
            <person name="Feldgarden M."/>
            <person name="Gevers D."/>
            <person name="Zitomersky N.L."/>
            <person name="Coyne M.J."/>
            <person name="Comstock L.E."/>
            <person name="Young S.K."/>
            <person name="Zeng Q."/>
            <person name="Gargeya S."/>
            <person name="Fitzgerald M."/>
            <person name="Haas B."/>
            <person name="Abouelleil A."/>
            <person name="Alvarado L."/>
            <person name="Arachchi H.M."/>
            <person name="Berlin A."/>
            <person name="Chapman S.B."/>
            <person name="Gearin G."/>
            <person name="Goldberg J."/>
            <person name="Griggs A."/>
            <person name="Gujja S."/>
            <person name="Hansen M."/>
            <person name="Heiman D."/>
            <person name="Howarth C."/>
            <person name="Larimer J."/>
            <person name="Lui A."/>
            <person name="MacDonald P.J.P."/>
            <person name="McCowen C."/>
            <person name="Montmayeur A."/>
            <person name="Murphy C."/>
            <person name="Neiman D."/>
            <person name="Pearson M."/>
            <person name="Priest M."/>
            <person name="Roberts A."/>
            <person name="Saif S."/>
            <person name="Shea T."/>
            <person name="Sisk P."/>
            <person name="Stolte C."/>
            <person name="Sykes S."/>
            <person name="Wortman J."/>
            <person name="Nusbaum C."/>
            <person name="Birren B."/>
        </authorList>
    </citation>
    <scope>NUCLEOTIDE SEQUENCE [LARGE SCALE GENOMIC DNA]</scope>
    <source>
        <strain evidence="1 2">CL05T12C13</strain>
    </source>
</reference>
<sequence length="146" mass="17357">MLFLALHRNYITQAGQQGRSFFPARLYVCAMGKPIIKILYFHRRRTNASGWYRLEYIFQRGKKTLRYVLSTRDPEYLVCFYSPCMVERSEMIVFVAELLLEIHKVKYSHLKVTPSYAYATPKYKSRINQMCKKSRYHKTPVIIDGL</sequence>
<gene>
    <name evidence="1" type="ORF">HMPREF1080_00377</name>
</gene>
<protein>
    <submittedName>
        <fullName evidence="1">Uncharacterized protein</fullName>
    </submittedName>
</protein>
<proteinExistence type="predicted"/>
<accession>I9BNJ3</accession>
<dbReference type="Proteomes" id="UP000003917">
    <property type="component" value="Unassembled WGS sequence"/>
</dbReference>
<dbReference type="HOGENOM" id="CLU_153680_0_0_10"/>
<dbReference type="PATRIC" id="fig|997881.3.peg.392"/>